<proteinExistence type="predicted"/>
<keyword evidence="1" id="KW-0732">Signal</keyword>
<dbReference type="RefSeq" id="WP_089713739.1">
    <property type="nucleotide sequence ID" value="NZ_FMAR01000011.1"/>
</dbReference>
<accession>A0A1C4F473</accession>
<keyword evidence="3" id="KW-1185">Reference proteome</keyword>
<evidence type="ECO:0000313" key="3">
    <source>
        <dbReference type="Proteomes" id="UP000242818"/>
    </source>
</evidence>
<dbReference type="Proteomes" id="UP000242818">
    <property type="component" value="Unassembled WGS sequence"/>
</dbReference>
<dbReference type="EMBL" id="FMAR01000011">
    <property type="protein sequence ID" value="SCC50602.1"/>
    <property type="molecule type" value="Genomic_DNA"/>
</dbReference>
<name>A0A1C4F473_9BACT</name>
<dbReference type="AlphaFoldDB" id="A0A1C4F473"/>
<dbReference type="OrthoDB" id="1150971at2"/>
<dbReference type="STRING" id="1335309.GA0116948_111106"/>
<dbReference type="InterPro" id="IPR011990">
    <property type="entry name" value="TPR-like_helical_dom_sf"/>
</dbReference>
<evidence type="ECO:0000256" key="1">
    <source>
        <dbReference type="SAM" id="SignalP"/>
    </source>
</evidence>
<evidence type="ECO:0008006" key="4">
    <source>
        <dbReference type="Google" id="ProtNLM"/>
    </source>
</evidence>
<reference evidence="2 3" key="1">
    <citation type="submission" date="2016-08" db="EMBL/GenBank/DDBJ databases">
        <authorList>
            <person name="Seilhamer J.J."/>
        </authorList>
    </citation>
    <scope>NUCLEOTIDE SEQUENCE [LARGE SCALE GENOMIC DNA]</scope>
    <source>
        <strain evidence="2 3">A37T2</strain>
    </source>
</reference>
<sequence>MKRILFSLLLSSSVWAVQAQDAKYVAAMTKNIALIDSAHIKYFANADLSLFETEANAFERIATAEKDKWQPYYFAAYCQVMEALYVKDKDKVDGWADKASLNVDKALSFSPDNSEILCLQSLVATSRISVDPMTRGLPYGKEAAVLLEKAKKLNAANPRVYMLQGQSLYYTPEQFGGSKVKAKELFETALKQFASFKPATNLDPNWGEAYTKHLLSTIK</sequence>
<gene>
    <name evidence="2" type="ORF">GA0116948_111106</name>
</gene>
<protein>
    <recommendedName>
        <fullName evidence="4">Tetratricopeptide repeat-containing protein</fullName>
    </recommendedName>
</protein>
<dbReference type="SUPFAM" id="SSF48452">
    <property type="entry name" value="TPR-like"/>
    <property type="match status" value="1"/>
</dbReference>
<dbReference type="Gene3D" id="1.25.40.10">
    <property type="entry name" value="Tetratricopeptide repeat domain"/>
    <property type="match status" value="1"/>
</dbReference>
<organism evidence="2 3">
    <name type="scientific">Chitinophaga costaii</name>
    <dbReference type="NCBI Taxonomy" id="1335309"/>
    <lineage>
        <taxon>Bacteria</taxon>
        <taxon>Pseudomonadati</taxon>
        <taxon>Bacteroidota</taxon>
        <taxon>Chitinophagia</taxon>
        <taxon>Chitinophagales</taxon>
        <taxon>Chitinophagaceae</taxon>
        <taxon>Chitinophaga</taxon>
    </lineage>
</organism>
<feature type="signal peptide" evidence="1">
    <location>
        <begin position="1"/>
        <end position="19"/>
    </location>
</feature>
<evidence type="ECO:0000313" key="2">
    <source>
        <dbReference type="EMBL" id="SCC50602.1"/>
    </source>
</evidence>
<feature type="chain" id="PRO_5008691711" description="Tetratricopeptide repeat-containing protein" evidence="1">
    <location>
        <begin position="20"/>
        <end position="219"/>
    </location>
</feature>